<protein>
    <submittedName>
        <fullName evidence="1">Uncharacterized protein</fullName>
    </submittedName>
</protein>
<evidence type="ECO:0000313" key="2">
    <source>
        <dbReference type="Proteomes" id="UP000197032"/>
    </source>
</evidence>
<accession>A0A1Z5HVB9</accession>
<sequence>MRWFPSEPPGFSRGEAQESGGNYTEVWFERGERLVDPRRVKTVVRALAGVFSQDPRLLRKRYAKTAGTDKAIPLPLREDFVLVPIKTRTAWHKDHGTCGYVVLSKVVSYEAVEEGEFRSRIYFSNGMVLKSLWRIDTVRNKFHQAEDVQKEYRRLYLVKSTPRELREYLPAGKLVYIIDERQASG</sequence>
<dbReference type="EMBL" id="BDGJ01000145">
    <property type="protein sequence ID" value="GAW93483.1"/>
    <property type="molecule type" value="Genomic_DNA"/>
</dbReference>
<keyword evidence="2" id="KW-1185">Reference proteome</keyword>
<organism evidence="1 2">
    <name type="scientific">Calderihabitans maritimus</name>
    <dbReference type="NCBI Taxonomy" id="1246530"/>
    <lineage>
        <taxon>Bacteria</taxon>
        <taxon>Bacillati</taxon>
        <taxon>Bacillota</taxon>
        <taxon>Clostridia</taxon>
        <taxon>Neomoorellales</taxon>
        <taxon>Calderihabitantaceae</taxon>
        <taxon>Calderihabitans</taxon>
    </lineage>
</organism>
<dbReference type="Proteomes" id="UP000197032">
    <property type="component" value="Unassembled WGS sequence"/>
</dbReference>
<gene>
    <name evidence="1" type="ORF">KKC1_26150</name>
</gene>
<dbReference type="AlphaFoldDB" id="A0A1Z5HVB9"/>
<name>A0A1Z5HVB9_9FIRM</name>
<dbReference type="RefSeq" id="WP_088554617.1">
    <property type="nucleotide sequence ID" value="NZ_BDGJ01000145.1"/>
</dbReference>
<reference evidence="2" key="1">
    <citation type="journal article" date="2017" name="Appl. Environ. Microbiol.">
        <title>Genomic analysis of Calderihabitans maritimus KKC1, a thermophilic hydrogenogenic carboxydotrophic bacterium isolated from marine sediment.</title>
        <authorList>
            <person name="Omae K."/>
            <person name="Yoneda Y."/>
            <person name="Fukuyama Y."/>
            <person name="Yoshida T."/>
            <person name="Sako Y."/>
        </authorList>
    </citation>
    <scope>NUCLEOTIDE SEQUENCE [LARGE SCALE GENOMIC DNA]</scope>
    <source>
        <strain evidence="2">KKC1</strain>
    </source>
</reference>
<evidence type="ECO:0000313" key="1">
    <source>
        <dbReference type="EMBL" id="GAW93483.1"/>
    </source>
</evidence>
<dbReference type="OrthoDB" id="2374476at2"/>
<proteinExistence type="predicted"/>
<comment type="caution">
    <text evidence="1">The sequence shown here is derived from an EMBL/GenBank/DDBJ whole genome shotgun (WGS) entry which is preliminary data.</text>
</comment>